<dbReference type="Proteomes" id="UP001148838">
    <property type="component" value="Unassembled WGS sequence"/>
</dbReference>
<evidence type="ECO:0008006" key="4">
    <source>
        <dbReference type="Google" id="ProtNLM"/>
    </source>
</evidence>
<keyword evidence="3" id="KW-1185">Reference proteome</keyword>
<evidence type="ECO:0000256" key="1">
    <source>
        <dbReference type="SAM" id="MobiDB-lite"/>
    </source>
</evidence>
<comment type="caution">
    <text evidence="2">The sequence shown here is derived from an EMBL/GenBank/DDBJ whole genome shotgun (WGS) entry which is preliminary data.</text>
</comment>
<feature type="region of interest" description="Disordered" evidence="1">
    <location>
        <begin position="115"/>
        <end position="160"/>
    </location>
</feature>
<evidence type="ECO:0000313" key="2">
    <source>
        <dbReference type="EMBL" id="KAJ4446126.1"/>
    </source>
</evidence>
<reference evidence="2 3" key="1">
    <citation type="journal article" date="2022" name="Allergy">
        <title>Genome assembly and annotation of Periplaneta americana reveal a comprehensive cockroach allergen profile.</title>
        <authorList>
            <person name="Wang L."/>
            <person name="Xiong Q."/>
            <person name="Saelim N."/>
            <person name="Wang L."/>
            <person name="Nong W."/>
            <person name="Wan A.T."/>
            <person name="Shi M."/>
            <person name="Liu X."/>
            <person name="Cao Q."/>
            <person name="Hui J.H.L."/>
            <person name="Sookrung N."/>
            <person name="Leung T.F."/>
            <person name="Tungtrongchitr A."/>
            <person name="Tsui S.K.W."/>
        </authorList>
    </citation>
    <scope>NUCLEOTIDE SEQUENCE [LARGE SCALE GENOMIC DNA]</scope>
    <source>
        <strain evidence="2">PWHHKU_190912</strain>
    </source>
</reference>
<sequence>MRPVMEYGAACWDPYRLEHIKTLEKIQKRALKCCRKNSPLKWDTLTDRRTRIRLCALFKTYRVSYVNAPITRLNFNIATNNLLQLLNNTYLSNPRGLKPRLQCLVLRTNIKNDAETDQEEEKELVGSPAEKKLPTEGCTGRNSEREKSSGQKKISDDRRH</sequence>
<accession>A0ABQ8THM3</accession>
<proteinExistence type="predicted"/>
<dbReference type="EMBL" id="JAJSOF020000009">
    <property type="protein sequence ID" value="KAJ4446126.1"/>
    <property type="molecule type" value="Genomic_DNA"/>
</dbReference>
<organism evidence="2 3">
    <name type="scientific">Periplaneta americana</name>
    <name type="common">American cockroach</name>
    <name type="synonym">Blatta americana</name>
    <dbReference type="NCBI Taxonomy" id="6978"/>
    <lineage>
        <taxon>Eukaryota</taxon>
        <taxon>Metazoa</taxon>
        <taxon>Ecdysozoa</taxon>
        <taxon>Arthropoda</taxon>
        <taxon>Hexapoda</taxon>
        <taxon>Insecta</taxon>
        <taxon>Pterygota</taxon>
        <taxon>Neoptera</taxon>
        <taxon>Polyneoptera</taxon>
        <taxon>Dictyoptera</taxon>
        <taxon>Blattodea</taxon>
        <taxon>Blattoidea</taxon>
        <taxon>Blattidae</taxon>
        <taxon>Blattinae</taxon>
        <taxon>Periplaneta</taxon>
    </lineage>
</organism>
<name>A0ABQ8THM3_PERAM</name>
<feature type="compositionally biased region" description="Basic and acidic residues" evidence="1">
    <location>
        <begin position="142"/>
        <end position="160"/>
    </location>
</feature>
<gene>
    <name evidence="2" type="ORF">ANN_12818</name>
</gene>
<protein>
    <recommendedName>
        <fullName evidence="4">Endonuclease-reverse transcriptase</fullName>
    </recommendedName>
</protein>
<evidence type="ECO:0000313" key="3">
    <source>
        <dbReference type="Proteomes" id="UP001148838"/>
    </source>
</evidence>